<dbReference type="STRING" id="90262.A0A1X2IGM4"/>
<dbReference type="InterPro" id="IPR015915">
    <property type="entry name" value="Kelch-typ_b-propeller"/>
</dbReference>
<reference evidence="6 7" key="1">
    <citation type="submission" date="2016-07" db="EMBL/GenBank/DDBJ databases">
        <title>Pervasive Adenine N6-methylation of Active Genes in Fungi.</title>
        <authorList>
            <consortium name="DOE Joint Genome Institute"/>
            <person name="Mondo S.J."/>
            <person name="Dannebaum R.O."/>
            <person name="Kuo R.C."/>
            <person name="Labutti K."/>
            <person name="Haridas S."/>
            <person name="Kuo A."/>
            <person name="Salamov A."/>
            <person name="Ahrendt S.R."/>
            <person name="Lipzen A."/>
            <person name="Sullivan W."/>
            <person name="Andreopoulos W.B."/>
            <person name="Clum A."/>
            <person name="Lindquist E."/>
            <person name="Daum C."/>
            <person name="Ramamoorthy G.K."/>
            <person name="Gryganskyi A."/>
            <person name="Culley D."/>
            <person name="Magnuson J.K."/>
            <person name="James T.Y."/>
            <person name="O'Malley M.A."/>
            <person name="Stajich J.E."/>
            <person name="Spatafora J.W."/>
            <person name="Visel A."/>
            <person name="Grigoriev I.V."/>
        </authorList>
    </citation>
    <scope>NUCLEOTIDE SEQUENCE [LARGE SCALE GENOMIC DNA]</scope>
    <source>
        <strain evidence="6 7">NRRL 1336</strain>
    </source>
</reference>
<feature type="region of interest" description="Disordered" evidence="3">
    <location>
        <begin position="365"/>
        <end position="390"/>
    </location>
</feature>
<dbReference type="Gene3D" id="2.120.10.80">
    <property type="entry name" value="Kelch-type beta propeller"/>
    <property type="match status" value="2"/>
</dbReference>
<protein>
    <recommendedName>
        <fullName evidence="8">Galactose oxidase</fullName>
    </recommendedName>
</protein>
<dbReference type="SUPFAM" id="SSF117281">
    <property type="entry name" value="Kelch motif"/>
    <property type="match status" value="1"/>
</dbReference>
<feature type="region of interest" description="Disordered" evidence="3">
    <location>
        <begin position="477"/>
        <end position="498"/>
    </location>
</feature>
<dbReference type="SUPFAM" id="SSF50965">
    <property type="entry name" value="Galactose oxidase, central domain"/>
    <property type="match status" value="1"/>
</dbReference>
<dbReference type="PANTHER" id="PTHR46093:SF18">
    <property type="entry name" value="FIBRONECTIN TYPE-III DOMAIN-CONTAINING PROTEIN"/>
    <property type="match status" value="1"/>
</dbReference>
<dbReference type="Pfam" id="PF24681">
    <property type="entry name" value="Kelch_KLHDC2_KLHL20_DRC7"/>
    <property type="match status" value="1"/>
</dbReference>
<dbReference type="CDD" id="cd12087">
    <property type="entry name" value="TM_EGFR-like"/>
    <property type="match status" value="1"/>
</dbReference>
<dbReference type="EMBL" id="MCGE01000011">
    <property type="protein sequence ID" value="ORZ16210.1"/>
    <property type="molecule type" value="Genomic_DNA"/>
</dbReference>
<evidence type="ECO:0000256" key="2">
    <source>
        <dbReference type="ARBA" id="ARBA00022737"/>
    </source>
</evidence>
<keyword evidence="7" id="KW-1185">Reference proteome</keyword>
<feature type="chain" id="PRO_5012846553" description="Galactose oxidase" evidence="5">
    <location>
        <begin position="20"/>
        <end position="498"/>
    </location>
</feature>
<feature type="compositionally biased region" description="Low complexity" evidence="3">
    <location>
        <begin position="369"/>
        <end position="388"/>
    </location>
</feature>
<evidence type="ECO:0000256" key="1">
    <source>
        <dbReference type="ARBA" id="ARBA00022441"/>
    </source>
</evidence>
<keyword evidence="2" id="KW-0677">Repeat</keyword>
<dbReference type="InterPro" id="IPR011043">
    <property type="entry name" value="Gal_Oxase/kelch_b-propeller"/>
</dbReference>
<evidence type="ECO:0000256" key="4">
    <source>
        <dbReference type="SAM" id="Phobius"/>
    </source>
</evidence>
<organism evidence="6 7">
    <name type="scientific">Absidia repens</name>
    <dbReference type="NCBI Taxonomy" id="90262"/>
    <lineage>
        <taxon>Eukaryota</taxon>
        <taxon>Fungi</taxon>
        <taxon>Fungi incertae sedis</taxon>
        <taxon>Mucoromycota</taxon>
        <taxon>Mucoromycotina</taxon>
        <taxon>Mucoromycetes</taxon>
        <taxon>Mucorales</taxon>
        <taxon>Cunninghamellaceae</taxon>
        <taxon>Absidia</taxon>
    </lineage>
</organism>
<keyword evidence="4" id="KW-1133">Transmembrane helix</keyword>
<evidence type="ECO:0000313" key="7">
    <source>
        <dbReference type="Proteomes" id="UP000193560"/>
    </source>
</evidence>
<keyword evidence="4" id="KW-0472">Membrane</keyword>
<proteinExistence type="predicted"/>
<feature type="signal peptide" evidence="5">
    <location>
        <begin position="1"/>
        <end position="19"/>
    </location>
</feature>
<dbReference type="AlphaFoldDB" id="A0A1X2IGM4"/>
<dbReference type="Proteomes" id="UP000193560">
    <property type="component" value="Unassembled WGS sequence"/>
</dbReference>
<comment type="caution">
    <text evidence="6">The sequence shown here is derived from an EMBL/GenBank/DDBJ whole genome shotgun (WGS) entry which is preliminary data.</text>
</comment>
<feature type="compositionally biased region" description="Basic and acidic residues" evidence="3">
    <location>
        <begin position="483"/>
        <end position="498"/>
    </location>
</feature>
<gene>
    <name evidence="6" type="ORF">BCR42DRAFT_414556</name>
</gene>
<sequence>MIVPLCTLVVLFYTAIALADTITPRAFLGCAQVLNSRIHCYGGATGGSTSSGSYNNPTNDHFYMDLQNFNFNNVSSAANNWTVITGSNGRNLLVANSYHLATTISNKSKFIVYGGLGPGAQNSLLDDPLWMYDPGSNTWSTVPLYGQYTNYGAMVDIGAIQGLWTWGGKINNTAWFAQTQLFTLNYGNTHWDIVNGDPADQKIRLHYTATLGNDGSIYMIGGLEVLELTKDQAPVTADMLATRWYDTTKANWGAQTATVSNGQAVSGRTYHTTTLVPESNSFLVYGGSLFTNDRNQVQTDYAYLYDYVQKIFTPLTFDNNTGAGKRSGHCAVLYNTDIFILFGFNENYQLLNDIHVLDVSTPTKPTWRASTAGHPSSGASSTATSSDTNGPALSSGGIAGIAVGATIFLVGIGGAVLFFFYRKRNQQKEFQMDDPRQQQNATTEYMLPTAFPDHHTASSGNDQTKVDNLSPIFFSDSASRLKPTTDERELASKPHGDE</sequence>
<keyword evidence="1" id="KW-0880">Kelch repeat</keyword>
<dbReference type="PANTHER" id="PTHR46093">
    <property type="entry name" value="ACYL-COA-BINDING DOMAIN-CONTAINING PROTEIN 5"/>
    <property type="match status" value="1"/>
</dbReference>
<feature type="transmembrane region" description="Helical" evidence="4">
    <location>
        <begin position="398"/>
        <end position="421"/>
    </location>
</feature>
<evidence type="ECO:0000313" key="6">
    <source>
        <dbReference type="EMBL" id="ORZ16210.1"/>
    </source>
</evidence>
<name>A0A1X2IGM4_9FUNG</name>
<keyword evidence="4" id="KW-0812">Transmembrane</keyword>
<accession>A0A1X2IGM4</accession>
<dbReference type="OrthoDB" id="2263777at2759"/>
<feature type="compositionally biased region" description="Polar residues" evidence="3">
    <location>
        <begin position="457"/>
        <end position="467"/>
    </location>
</feature>
<feature type="region of interest" description="Disordered" evidence="3">
    <location>
        <begin position="450"/>
        <end position="469"/>
    </location>
</feature>
<keyword evidence="5" id="KW-0732">Signal</keyword>
<evidence type="ECO:0008006" key="8">
    <source>
        <dbReference type="Google" id="ProtNLM"/>
    </source>
</evidence>
<evidence type="ECO:0000256" key="5">
    <source>
        <dbReference type="SAM" id="SignalP"/>
    </source>
</evidence>
<evidence type="ECO:0000256" key="3">
    <source>
        <dbReference type="SAM" id="MobiDB-lite"/>
    </source>
</evidence>